<evidence type="ECO:0000256" key="11">
    <source>
        <dbReference type="SAM" id="MobiDB-lite"/>
    </source>
</evidence>
<dbReference type="GO" id="GO:0005886">
    <property type="term" value="C:plasma membrane"/>
    <property type="evidence" value="ECO:0007669"/>
    <property type="project" value="UniProtKB-SubCell"/>
</dbReference>
<feature type="region of interest" description="Disordered" evidence="11">
    <location>
        <begin position="470"/>
        <end position="536"/>
    </location>
</feature>
<feature type="compositionally biased region" description="Gly residues" evidence="11">
    <location>
        <begin position="494"/>
        <end position="513"/>
    </location>
</feature>
<feature type="compositionally biased region" description="Polar residues" evidence="11">
    <location>
        <begin position="484"/>
        <end position="493"/>
    </location>
</feature>
<reference evidence="13" key="1">
    <citation type="submission" date="2020-03" db="EMBL/GenBank/DDBJ databases">
        <title>FDA dAtabase for Regulatory Grade micrObial Sequences (FDA-ARGOS): Supporting development and validation of Infectious Disease Dx tests.</title>
        <authorList>
            <person name="Campos J."/>
            <person name="Goldberg B."/>
            <person name="Tallon L."/>
            <person name="Sadzewicz L."/>
            <person name="Vavikolanu K."/>
            <person name="Mehta A."/>
            <person name="Aluvathingal J."/>
            <person name="Nadendla S."/>
            <person name="Nandy P."/>
            <person name="Geyer C."/>
            <person name="Yan Y."/>
            <person name="Sichtig H."/>
        </authorList>
    </citation>
    <scope>NUCLEOTIDE SEQUENCE [LARGE SCALE GENOMIC DNA]</scope>
    <source>
        <strain evidence="13">FDAARGOS_652</strain>
    </source>
</reference>
<dbReference type="Gene3D" id="3.20.20.80">
    <property type="entry name" value="Glycosidases"/>
    <property type="match status" value="1"/>
</dbReference>
<feature type="signal peptide" evidence="10">
    <location>
        <begin position="1"/>
        <end position="23"/>
    </location>
</feature>
<proteinExistence type="inferred from homology"/>
<dbReference type="EMBL" id="JABWAB010000003">
    <property type="protein sequence ID" value="KAF6056980.1"/>
    <property type="molecule type" value="Genomic_DNA"/>
</dbReference>
<comment type="function">
    <text evidence="10">Splits internally a 1,3-beta-glucan molecule and transfers the newly generated reducing end (the donor) to the non-reducing end of another 1,3-beta-glucan molecule (the acceptor) forming a 1,3-beta linkage, resulting in the elongation of 1,3-beta-glucan chains in the cell wall.</text>
</comment>
<dbReference type="Gene3D" id="1.20.58.1040">
    <property type="match status" value="1"/>
</dbReference>
<dbReference type="GO" id="GO:1903561">
    <property type="term" value="C:extracellular vesicle"/>
    <property type="evidence" value="ECO:0007669"/>
    <property type="project" value="UniProtKB-ARBA"/>
</dbReference>
<dbReference type="GO" id="GO:0009986">
    <property type="term" value="C:cell surface"/>
    <property type="evidence" value="ECO:0007669"/>
    <property type="project" value="UniProtKB-ARBA"/>
</dbReference>
<comment type="caution">
    <text evidence="13">The sequence shown here is derived from an EMBL/GenBank/DDBJ whole genome shotgun (WGS) entry which is preliminary data.</text>
</comment>
<gene>
    <name evidence="13" type="primary">PHR2</name>
    <name evidence="13" type="ORF">FOB60_001535</name>
</gene>
<dbReference type="GO" id="GO:0030446">
    <property type="term" value="C:hyphal cell wall"/>
    <property type="evidence" value="ECO:0007669"/>
    <property type="project" value="UniProtKB-ARBA"/>
</dbReference>
<dbReference type="SMART" id="SM00768">
    <property type="entry name" value="X8"/>
    <property type="match status" value="1"/>
</dbReference>
<evidence type="ECO:0000256" key="9">
    <source>
        <dbReference type="ARBA" id="ARBA00023288"/>
    </source>
</evidence>
<keyword evidence="4 10" id="KW-0336">GPI-anchor</keyword>
<dbReference type="InterPro" id="IPR004886">
    <property type="entry name" value="Glucanosyltransferase"/>
</dbReference>
<evidence type="ECO:0000259" key="12">
    <source>
        <dbReference type="SMART" id="SM00768"/>
    </source>
</evidence>
<dbReference type="GO" id="GO:0098552">
    <property type="term" value="C:side of membrane"/>
    <property type="evidence" value="ECO:0007669"/>
    <property type="project" value="UniProtKB-KW"/>
</dbReference>
<keyword evidence="5 10" id="KW-0732">Signal</keyword>
<keyword evidence="9 10" id="KW-0449">Lipoprotein</keyword>
<dbReference type="AlphaFoldDB" id="A0A8X7NP23"/>
<dbReference type="GO" id="GO:0031505">
    <property type="term" value="P:fungal-type cell wall organization"/>
    <property type="evidence" value="ECO:0007669"/>
    <property type="project" value="UniProtKB-ARBA"/>
</dbReference>
<protein>
    <recommendedName>
        <fullName evidence="10">1,3-beta-glucanosyltransferase</fullName>
        <ecNumber evidence="10">2.4.1.-</ecNumber>
    </recommendedName>
</protein>
<comment type="similarity">
    <text evidence="2 10">Belongs to the glycosyl hydrolase 72 family.</text>
</comment>
<evidence type="ECO:0000256" key="1">
    <source>
        <dbReference type="ARBA" id="ARBA00004609"/>
    </source>
</evidence>
<evidence type="ECO:0000256" key="7">
    <source>
        <dbReference type="ARBA" id="ARBA00023157"/>
    </source>
</evidence>
<dbReference type="InterPro" id="IPR012946">
    <property type="entry name" value="X8"/>
</dbReference>
<feature type="compositionally biased region" description="Low complexity" evidence="11">
    <location>
        <begin position="514"/>
        <end position="536"/>
    </location>
</feature>
<dbReference type="Proteomes" id="UP000590412">
    <property type="component" value="Unassembled WGS sequence"/>
</dbReference>
<accession>A0A8X7NP23</accession>
<keyword evidence="6 10" id="KW-0472">Membrane</keyword>
<dbReference type="PANTHER" id="PTHR31468">
    <property type="entry name" value="1,3-BETA-GLUCANOSYLTRANSFERASE GAS1"/>
    <property type="match status" value="1"/>
</dbReference>
<dbReference type="GO" id="GO:0030445">
    <property type="term" value="C:yeast-form cell wall"/>
    <property type="evidence" value="ECO:0007669"/>
    <property type="project" value="UniProtKB-ARBA"/>
</dbReference>
<feature type="chain" id="PRO_5044521787" description="1,3-beta-glucanosyltransferase" evidence="10">
    <location>
        <begin position="24"/>
        <end position="566"/>
    </location>
</feature>
<keyword evidence="10" id="KW-0808">Transferase</keyword>
<comment type="subcellular location">
    <subcellularLocation>
        <location evidence="1 10">Cell membrane</location>
        <topology evidence="1 10">Lipid-anchor</topology>
        <topology evidence="1 10">GPI-anchor</topology>
    </subcellularLocation>
</comment>
<feature type="domain" description="X8" evidence="12">
    <location>
        <begin position="378"/>
        <end position="466"/>
    </location>
</feature>
<dbReference type="Pfam" id="PF07983">
    <property type="entry name" value="X8"/>
    <property type="match status" value="1"/>
</dbReference>
<dbReference type="FunFam" id="3.20.20.80:FF:000038">
    <property type="entry name" value="1,3-beta-glucanosyltransferase"/>
    <property type="match status" value="1"/>
</dbReference>
<evidence type="ECO:0000256" key="5">
    <source>
        <dbReference type="ARBA" id="ARBA00022729"/>
    </source>
</evidence>
<dbReference type="GO" id="GO:0071970">
    <property type="term" value="P:fungal-type cell wall (1-&gt;3)-beta-D-glucan biosynthetic process"/>
    <property type="evidence" value="ECO:0007669"/>
    <property type="project" value="TreeGrafter"/>
</dbReference>
<sequence length="566" mass="60037">MLFKSLLSTTLLAATSLIGTAAAAEELPTVEIVGNKFFYSNNGSQFFMRGIAYQQNNLNSSDSFKDPLADPETCKRDIPYLAAVNTNVIRVYALDIEADHTECMEALQEAGIYIIADLSQPDESINRKDPQWTLDLFQRYTGVVDAFHNYTNVLGFFAGNEVTNDDTNTDASAFVKAAIRDTKAYMKAKDYRTIPVGYSSSDHAAIRVALADYFACGDEDERADFFGINNYEWCGKSSFESSGYATATDDYKDLGIPIFFSEYGCNKVSPRLFTEVGTIFGDDMTDVWSGGIVYMYFEEENNFGLVSIEDGKVSTLEDYNNYKSEILKISPSSAQASAESASGTGVTSCPTSTSVWAAATDLPPTPDKEVCDCMANSLKCVVSDKVDSDDYADMYSYVCAKIDCGGISSNGTTGKYGAYSPCSAKDKLSFVLNLYYEDQNENESACSFDGSGSLKKSATTASSCSAYLKSAGSSGLGTVEGSVRTDTSQESDTNGGGKQNSGSGSSSGSGSGSGSSSSSDSSSSGSSTSSGKSNDGVAGGLIGVSALTKLSAVVISMVLGFSFILI</sequence>
<dbReference type="GO" id="GO:0042124">
    <property type="term" value="F:1,3-beta-glucanosyltransferase activity"/>
    <property type="evidence" value="ECO:0007669"/>
    <property type="project" value="TreeGrafter"/>
</dbReference>
<keyword evidence="3" id="KW-1003">Cell membrane</keyword>
<evidence type="ECO:0000256" key="4">
    <source>
        <dbReference type="ARBA" id="ARBA00022622"/>
    </source>
</evidence>
<dbReference type="SUPFAM" id="SSF51445">
    <property type="entry name" value="(Trans)glycosidases"/>
    <property type="match status" value="1"/>
</dbReference>
<evidence type="ECO:0000256" key="8">
    <source>
        <dbReference type="ARBA" id="ARBA00023180"/>
    </source>
</evidence>
<evidence type="ECO:0000256" key="6">
    <source>
        <dbReference type="ARBA" id="ARBA00023136"/>
    </source>
</evidence>
<dbReference type="PANTHER" id="PTHR31468:SF2">
    <property type="entry name" value="1,3-BETA-GLUCANOSYLTRANSFERASE GAS1"/>
    <property type="match status" value="1"/>
</dbReference>
<dbReference type="InterPro" id="IPR017853">
    <property type="entry name" value="GH"/>
</dbReference>
<dbReference type="Pfam" id="PF03198">
    <property type="entry name" value="Glyco_hydro_72"/>
    <property type="match status" value="1"/>
</dbReference>
<dbReference type="EC" id="2.4.1.-" evidence="10"/>
<name>A0A8X7NP23_CANPA</name>
<organism evidence="13 14">
    <name type="scientific">Candida parapsilosis</name>
    <name type="common">Yeast</name>
    <dbReference type="NCBI Taxonomy" id="5480"/>
    <lineage>
        <taxon>Eukaryota</taxon>
        <taxon>Fungi</taxon>
        <taxon>Dikarya</taxon>
        <taxon>Ascomycota</taxon>
        <taxon>Saccharomycotina</taxon>
        <taxon>Pichiomycetes</taxon>
        <taxon>Debaryomycetaceae</taxon>
        <taxon>Candida/Lodderomyces clade</taxon>
        <taxon>Candida</taxon>
    </lineage>
</organism>
<evidence type="ECO:0000313" key="13">
    <source>
        <dbReference type="EMBL" id="KAF6056980.1"/>
    </source>
</evidence>
<dbReference type="FunFam" id="1.20.58.1040:FF:000005">
    <property type="entry name" value="1,3-beta-glucanosyltransferase"/>
    <property type="match status" value="1"/>
</dbReference>
<evidence type="ECO:0000256" key="2">
    <source>
        <dbReference type="ARBA" id="ARBA00007528"/>
    </source>
</evidence>
<evidence type="ECO:0000313" key="14">
    <source>
        <dbReference type="Proteomes" id="UP000590412"/>
    </source>
</evidence>
<keyword evidence="8" id="KW-0325">Glycoprotein</keyword>
<evidence type="ECO:0000256" key="3">
    <source>
        <dbReference type="ARBA" id="ARBA00022475"/>
    </source>
</evidence>
<keyword evidence="7" id="KW-1015">Disulfide bond</keyword>
<evidence type="ECO:0000256" key="10">
    <source>
        <dbReference type="RuleBase" id="RU361209"/>
    </source>
</evidence>